<dbReference type="FunFam" id="3.40.50.360:FF:000019">
    <property type="entry name" value="Nitric oxide synthase"/>
    <property type="match status" value="1"/>
</dbReference>
<dbReference type="GO" id="GO:0046872">
    <property type="term" value="F:metal ion binding"/>
    <property type="evidence" value="ECO:0007669"/>
    <property type="project" value="UniProtKB-KW"/>
</dbReference>
<sequence length="1005" mass="111182">MRGRGGLTRGTPGDPQEVPCSGQRCLGSLVLPRPLPAPTPEGTRPPEELLELARDFITQYYVSLRRENSPAHTQRLREVAADIAASGSYRLREPELTFGAKQAWRNAARCVGRIQWNKLQVFDARDCAGLAEMFSLLCSHIQFATNRGNIRSAITIFPPRAPGRGDFRIWNPQLIRYAGYRQPDGSVRGDPANVDITELCIQHGWSPGGGRFDVLPLLLQSPDESPELFPLPPELVLEVPLQHPTLEWFSELGLRWHALPAVANLLLEIGGLEFPAAPFNGWYMGTEIGSRNLCDRHRYDVLPEVAQRMGLDTGTSSSLWKDRAAVEVNVAVLHSFQVAQVTIVDHHAATESFMKHLAAEGQARGGCPADWAWIVPPLSGSLTPVFHQEMVNYHLSPTFRYQPDAWKVYVSKGTTVTRRKTFKEVANAVKISAKLMGHVMARRVKATILYATETGKSRTYAWNLCQLFRRAFDPKVLCMDEYDVVALEHETLVLVVTSTFGNGDPPECGLTAALPPTLPRFAVFGLGSRAYPHFCAFARAVDTRLEELGGERVLPLGEGDELCAQEESFRTWARQVFQVRGWGPQEPLCPWAHLPLQNLQSEESSRQTLLLRVGCAGQGGLRHLPGDHLGVFPANRPELVRDVLQRVEDPPPPEQPLALESRGPSPGPRWVLQPRLPPCTLAQALTFYLDVAAPPSPQFLQLLGSLARDPDARLYEEWKWFRCPTLPEVLAEFPSVALPAALLLSQLPLLQPRYYSISSAPGAHPGEIHLTVAVVTYHSENGQGPLHYGVCSTWLARLQPGDTVPAFIRGAPSFRLPPAPDTPCILVGPGTGVAPFRSFWQHRLHLLRTGGGPLGPMVLVFGCRSSALDHIYREEMEEARQQGALSQVLTAFSRQPGSPKTYVQDVLRAQLAAEVHQVLCQRGGHMYVCGDVTMATEVLQTVQHILAQEGGMTLGQAGDVISELRDKNRYHEDIFGLTFRTQEVALRIRSQSFSLQERRPPGPAP</sequence>
<dbReference type="InterPro" id="IPR050607">
    <property type="entry name" value="NOS"/>
</dbReference>
<dbReference type="Gene3D" id="3.90.440.10">
    <property type="entry name" value="Nitric Oxide Synthase,Heme Domain,Chain A domain 2"/>
    <property type="match status" value="1"/>
</dbReference>
<keyword evidence="7 23" id="KW-0349">Heme</keyword>
<dbReference type="InterPro" id="IPR036119">
    <property type="entry name" value="NOS_N_sf"/>
</dbReference>
<dbReference type="SUPFAM" id="SSF63380">
    <property type="entry name" value="Riboflavin synthase domain-like"/>
    <property type="match status" value="1"/>
</dbReference>
<dbReference type="PIRSF" id="PIRSF000333">
    <property type="entry name" value="NOS"/>
    <property type="match status" value="1"/>
</dbReference>
<keyword evidence="9" id="KW-0288">FMN</keyword>
<dbReference type="FunFam" id="3.90.1230.10:FF:000001">
    <property type="entry name" value="Nitric oxide synthase, brain"/>
    <property type="match status" value="1"/>
</dbReference>
<evidence type="ECO:0000256" key="6">
    <source>
        <dbReference type="ARBA" id="ARBA00012989"/>
    </source>
</evidence>
<dbReference type="InterPro" id="IPR003097">
    <property type="entry name" value="CysJ-like_FAD-binding"/>
</dbReference>
<dbReference type="GeneTree" id="ENSGT00940000161389"/>
<dbReference type="GO" id="GO:0006809">
    <property type="term" value="P:nitric oxide biosynthetic process"/>
    <property type="evidence" value="ECO:0007669"/>
    <property type="project" value="InterPro"/>
</dbReference>
<dbReference type="PANTHER" id="PTHR43410:SF1">
    <property type="entry name" value="NITRIC OXIDE SYNTHASE"/>
    <property type="match status" value="1"/>
</dbReference>
<evidence type="ECO:0000256" key="7">
    <source>
        <dbReference type="ARBA" id="ARBA00022617"/>
    </source>
</evidence>
<accession>A0A674GDY5</accession>
<evidence type="ECO:0000256" key="24">
    <source>
        <dbReference type="SAM" id="MobiDB-lite"/>
    </source>
</evidence>
<dbReference type="InterPro" id="IPR017927">
    <property type="entry name" value="FAD-bd_FR_type"/>
</dbReference>
<keyword evidence="10 23" id="KW-0479">Metal-binding</keyword>
<evidence type="ECO:0000256" key="19">
    <source>
        <dbReference type="ARBA" id="ARBA00049764"/>
    </source>
</evidence>
<evidence type="ECO:0000256" key="17">
    <source>
        <dbReference type="ARBA" id="ARBA00047419"/>
    </source>
</evidence>
<dbReference type="CDD" id="cd00795">
    <property type="entry name" value="NOS_oxygenase_euk"/>
    <property type="match status" value="1"/>
</dbReference>
<dbReference type="FunFam" id="3.40.50.80:FF:000003">
    <property type="entry name" value="Nitric oxide synthase"/>
    <property type="match status" value="1"/>
</dbReference>
<dbReference type="GO" id="GO:0020037">
    <property type="term" value="F:heme binding"/>
    <property type="evidence" value="ECO:0007669"/>
    <property type="project" value="InterPro"/>
</dbReference>
<keyword evidence="13" id="KW-0112">Calmodulin-binding</keyword>
<feature type="binding site" description="axial binding residue" evidence="23">
    <location>
        <position position="110"/>
    </location>
    <ligand>
        <name>heme b</name>
        <dbReference type="ChEBI" id="CHEBI:60344"/>
    </ligand>
    <ligandPart>
        <name>Fe</name>
        <dbReference type="ChEBI" id="CHEBI:18248"/>
    </ligandPart>
</feature>
<keyword evidence="8" id="KW-0285">Flavoprotein</keyword>
<dbReference type="PRINTS" id="PR00371">
    <property type="entry name" value="FPNCR"/>
</dbReference>
<feature type="domain" description="FAD-binding FR-type" evidence="26">
    <location>
        <begin position="589"/>
        <end position="817"/>
    </location>
</feature>
<proteinExistence type="inferred from homology"/>
<evidence type="ECO:0000256" key="18">
    <source>
        <dbReference type="ARBA" id="ARBA00049679"/>
    </source>
</evidence>
<feature type="region of interest" description="Disordered" evidence="24">
    <location>
        <begin position="1"/>
        <end position="22"/>
    </location>
</feature>
<dbReference type="PANTHER" id="PTHR43410">
    <property type="entry name" value="NITRIC OXIDE SYNTHASE OXYGENASE"/>
    <property type="match status" value="1"/>
</dbReference>
<name>A0A674GDY5_TAEGU</name>
<comment type="cofactor">
    <cofactor evidence="3">
        <name>heme b</name>
        <dbReference type="ChEBI" id="CHEBI:60344"/>
    </cofactor>
</comment>
<dbReference type="EC" id="1.14.13.39" evidence="6"/>
<evidence type="ECO:0000256" key="14">
    <source>
        <dbReference type="ARBA" id="ARBA00023002"/>
    </source>
</evidence>
<dbReference type="InterPro" id="IPR044940">
    <property type="entry name" value="NOS_dom_2"/>
</dbReference>
<dbReference type="SUPFAM" id="SSF56512">
    <property type="entry name" value="Nitric oxide (NO) synthase oxygenase domain"/>
    <property type="match status" value="1"/>
</dbReference>
<comment type="cofactor">
    <cofactor evidence="1">
        <name>FMN</name>
        <dbReference type="ChEBI" id="CHEBI:58210"/>
    </cofactor>
</comment>
<evidence type="ECO:0000259" key="26">
    <source>
        <dbReference type="PROSITE" id="PS51384"/>
    </source>
</evidence>
<evidence type="ECO:0000256" key="11">
    <source>
        <dbReference type="ARBA" id="ARBA00022827"/>
    </source>
</evidence>
<dbReference type="GO" id="GO:0005516">
    <property type="term" value="F:calmodulin binding"/>
    <property type="evidence" value="ECO:0007669"/>
    <property type="project" value="UniProtKB-KW"/>
</dbReference>
<evidence type="ECO:0000256" key="21">
    <source>
        <dbReference type="ARBA" id="ARBA00049814"/>
    </source>
</evidence>
<dbReference type="InterPro" id="IPR001094">
    <property type="entry name" value="Flavdoxin-like"/>
</dbReference>
<evidence type="ECO:0000256" key="13">
    <source>
        <dbReference type="ARBA" id="ARBA00022860"/>
    </source>
</evidence>
<dbReference type="SUPFAM" id="SSF52218">
    <property type="entry name" value="Flavoproteins"/>
    <property type="match status" value="1"/>
</dbReference>
<dbReference type="Gene3D" id="3.40.50.360">
    <property type="match status" value="1"/>
</dbReference>
<evidence type="ECO:0000256" key="2">
    <source>
        <dbReference type="ARBA" id="ARBA00001950"/>
    </source>
</evidence>
<dbReference type="GO" id="GO:0050661">
    <property type="term" value="F:NADP binding"/>
    <property type="evidence" value="ECO:0007669"/>
    <property type="project" value="InterPro"/>
</dbReference>
<reference evidence="27" key="2">
    <citation type="submission" date="2025-08" db="UniProtKB">
        <authorList>
            <consortium name="Ensembl"/>
        </authorList>
    </citation>
    <scope>IDENTIFICATION</scope>
</reference>
<evidence type="ECO:0000256" key="3">
    <source>
        <dbReference type="ARBA" id="ARBA00001970"/>
    </source>
</evidence>
<evidence type="ECO:0000256" key="9">
    <source>
        <dbReference type="ARBA" id="ARBA00022643"/>
    </source>
</evidence>
<dbReference type="InterPro" id="IPR044943">
    <property type="entry name" value="NOS_dom_1"/>
</dbReference>
<dbReference type="Pfam" id="PF00667">
    <property type="entry name" value="FAD_binding_1"/>
    <property type="match status" value="1"/>
</dbReference>
<comment type="similarity">
    <text evidence="5">Belongs to the NOS family.</text>
</comment>
<dbReference type="InterPro" id="IPR012144">
    <property type="entry name" value="NOS_euk"/>
</dbReference>
<evidence type="ECO:0000256" key="8">
    <source>
        <dbReference type="ARBA" id="ARBA00022630"/>
    </source>
</evidence>
<dbReference type="InterPro" id="IPR004030">
    <property type="entry name" value="NOS_N"/>
</dbReference>
<organism evidence="27 28">
    <name type="scientific">Taeniopygia guttata</name>
    <name type="common">Zebra finch</name>
    <name type="synonym">Poephila guttata</name>
    <dbReference type="NCBI Taxonomy" id="59729"/>
    <lineage>
        <taxon>Eukaryota</taxon>
        <taxon>Metazoa</taxon>
        <taxon>Chordata</taxon>
        <taxon>Craniata</taxon>
        <taxon>Vertebrata</taxon>
        <taxon>Euteleostomi</taxon>
        <taxon>Archelosauria</taxon>
        <taxon>Archosauria</taxon>
        <taxon>Dinosauria</taxon>
        <taxon>Saurischia</taxon>
        <taxon>Theropoda</taxon>
        <taxon>Coelurosauria</taxon>
        <taxon>Aves</taxon>
        <taxon>Neognathae</taxon>
        <taxon>Neoaves</taxon>
        <taxon>Telluraves</taxon>
        <taxon>Australaves</taxon>
        <taxon>Passeriformes</taxon>
        <taxon>Passeroidea</taxon>
        <taxon>Estrildidae</taxon>
        <taxon>Estrildinae</taxon>
        <taxon>Taeniopygia</taxon>
    </lineage>
</organism>
<dbReference type="InterPro" id="IPR029039">
    <property type="entry name" value="Flavoprotein-like_sf"/>
</dbReference>
<evidence type="ECO:0000256" key="20">
    <source>
        <dbReference type="ARBA" id="ARBA00049791"/>
    </source>
</evidence>
<dbReference type="AlphaFoldDB" id="A0A674GDY5"/>
<reference evidence="27 28" key="1">
    <citation type="journal article" date="2010" name="Nature">
        <title>The genome of a songbird.</title>
        <authorList>
            <person name="Warren W.C."/>
            <person name="Clayton D.F."/>
            <person name="Ellegren H."/>
            <person name="Arnold A.P."/>
            <person name="Hillier L.W."/>
            <person name="Kunstner A."/>
            <person name="Searle S."/>
            <person name="White S."/>
            <person name="Vilella A.J."/>
            <person name="Fairley S."/>
            <person name="Heger A."/>
            <person name="Kong L."/>
            <person name="Ponting C.P."/>
            <person name="Jarvis E.D."/>
            <person name="Mello C.V."/>
            <person name="Minx P."/>
            <person name="Lovell P."/>
            <person name="Velho T.A."/>
            <person name="Ferris M."/>
            <person name="Balakrishnan C.N."/>
            <person name="Sinha S."/>
            <person name="Blatti C."/>
            <person name="London S.E."/>
            <person name="Li Y."/>
            <person name="Lin Y.C."/>
            <person name="George J."/>
            <person name="Sweedler J."/>
            <person name="Southey B."/>
            <person name="Gunaratne P."/>
            <person name="Watson M."/>
            <person name="Nam K."/>
            <person name="Backstrom N."/>
            <person name="Smeds L."/>
            <person name="Nabholz B."/>
            <person name="Itoh Y."/>
            <person name="Whitney O."/>
            <person name="Pfenning A.R."/>
            <person name="Howard J."/>
            <person name="Volker M."/>
            <person name="Skinner B.M."/>
            <person name="Griffin D.K."/>
            <person name="Ye L."/>
            <person name="McLaren W.M."/>
            <person name="Flicek P."/>
            <person name="Quesada V."/>
            <person name="Velasco G."/>
            <person name="Lopez-Otin C."/>
            <person name="Puente X.S."/>
            <person name="Olender T."/>
            <person name="Lancet D."/>
            <person name="Smit A.F."/>
            <person name="Hubley R."/>
            <person name="Konkel M.K."/>
            <person name="Walker J.A."/>
            <person name="Batzer M.A."/>
            <person name="Gu W."/>
            <person name="Pollock D.D."/>
            <person name="Chen L."/>
            <person name="Cheng Z."/>
            <person name="Eichler E.E."/>
            <person name="Stapley J."/>
            <person name="Slate J."/>
            <person name="Ekblom R."/>
            <person name="Birkhead T."/>
            <person name="Burke T."/>
            <person name="Burt D."/>
            <person name="Scharff C."/>
            <person name="Adam I."/>
            <person name="Richard H."/>
            <person name="Sultan M."/>
            <person name="Soldatov A."/>
            <person name="Lehrach H."/>
            <person name="Edwards S.V."/>
            <person name="Yang S.P."/>
            <person name="Li X."/>
            <person name="Graves T."/>
            <person name="Fulton L."/>
            <person name="Nelson J."/>
            <person name="Chinwalla A."/>
            <person name="Hou S."/>
            <person name="Mardis E.R."/>
            <person name="Wilson R.K."/>
        </authorList>
    </citation>
    <scope>NUCLEOTIDE SEQUENCE [LARGE SCALE GENOMIC DNA]</scope>
</reference>
<dbReference type="PRINTS" id="PR00369">
    <property type="entry name" value="FLAVODOXIN"/>
</dbReference>
<keyword evidence="11" id="KW-0274">FAD</keyword>
<keyword evidence="14" id="KW-0560">Oxidoreductase</keyword>
<comment type="cofactor">
    <cofactor evidence="2">
        <name>(6R)-L-erythro-5,6,7,8-tetrahydrobiopterin</name>
        <dbReference type="ChEBI" id="CHEBI:59560"/>
    </cofactor>
</comment>
<keyword evidence="15 23" id="KW-0408">Iron</keyword>
<dbReference type="Gene3D" id="3.90.340.10">
    <property type="entry name" value="Nitric Oxide Synthase, Chain A, domain 1"/>
    <property type="match status" value="1"/>
</dbReference>
<evidence type="ECO:0000256" key="15">
    <source>
        <dbReference type="ARBA" id="ARBA00023004"/>
    </source>
</evidence>
<gene>
    <name evidence="27" type="primary">NOS3</name>
</gene>
<dbReference type="GO" id="GO:0050660">
    <property type="term" value="F:flavin adenine dinucleotide binding"/>
    <property type="evidence" value="ECO:0007669"/>
    <property type="project" value="InterPro"/>
</dbReference>
<dbReference type="Gene3D" id="2.40.30.10">
    <property type="entry name" value="Translation factors"/>
    <property type="match status" value="1"/>
</dbReference>
<dbReference type="PROSITE" id="PS51384">
    <property type="entry name" value="FAD_FR"/>
    <property type="match status" value="1"/>
</dbReference>
<dbReference type="Pfam" id="PF00175">
    <property type="entry name" value="NAD_binding_1"/>
    <property type="match status" value="1"/>
</dbReference>
<evidence type="ECO:0000256" key="22">
    <source>
        <dbReference type="ARBA" id="ARBA00049818"/>
    </source>
</evidence>
<reference evidence="27" key="3">
    <citation type="submission" date="2025-09" db="UniProtKB">
        <authorList>
            <consortium name="Ensembl"/>
        </authorList>
    </citation>
    <scope>IDENTIFICATION</scope>
</reference>
<dbReference type="Pfam" id="PF00258">
    <property type="entry name" value="Flavodoxin_1"/>
    <property type="match status" value="1"/>
</dbReference>
<comment type="catalytic activity">
    <reaction evidence="17">
        <text>2 L-arginine + 3 NADPH + 4 O2 + H(+) = 2 L-citrulline + 2 nitric oxide + 3 NADP(+) + 4 H2O</text>
        <dbReference type="Rhea" id="RHEA:19897"/>
        <dbReference type="ChEBI" id="CHEBI:15377"/>
        <dbReference type="ChEBI" id="CHEBI:15378"/>
        <dbReference type="ChEBI" id="CHEBI:15379"/>
        <dbReference type="ChEBI" id="CHEBI:16480"/>
        <dbReference type="ChEBI" id="CHEBI:32682"/>
        <dbReference type="ChEBI" id="CHEBI:57743"/>
        <dbReference type="ChEBI" id="CHEBI:57783"/>
        <dbReference type="ChEBI" id="CHEBI:58349"/>
        <dbReference type="EC" id="1.14.13.39"/>
    </reaction>
    <physiologicalReaction direction="left-to-right" evidence="17">
        <dbReference type="Rhea" id="RHEA:19898"/>
    </physiologicalReaction>
</comment>
<dbReference type="Gene3D" id="3.90.1230.10">
    <property type="entry name" value="Nitric Oxide Synthase, Chain A, domain 3"/>
    <property type="match status" value="1"/>
</dbReference>
<dbReference type="Gene3D" id="3.40.50.80">
    <property type="entry name" value="Nucleotide-binding domain of ferredoxin-NADP reductase (FNR) module"/>
    <property type="match status" value="1"/>
</dbReference>
<dbReference type="InterPro" id="IPR017938">
    <property type="entry name" value="Riboflavin_synthase-like_b-brl"/>
</dbReference>
<dbReference type="FunFam" id="3.90.440.10:FF:000001">
    <property type="entry name" value="Endothelial nitric oxide synthase"/>
    <property type="match status" value="1"/>
</dbReference>
<evidence type="ECO:0000313" key="27">
    <source>
        <dbReference type="Ensembl" id="ENSTGUP00000020553.1"/>
    </source>
</evidence>
<comment type="cofactor">
    <cofactor evidence="4">
        <name>FAD</name>
        <dbReference type="ChEBI" id="CHEBI:57692"/>
    </cofactor>
</comment>
<evidence type="ECO:0000256" key="5">
    <source>
        <dbReference type="ARBA" id="ARBA00006267"/>
    </source>
</evidence>
<protein>
    <recommendedName>
        <fullName evidence="19">Nitric oxide synthase 3</fullName>
        <ecNumber evidence="6">1.14.13.39</ecNumber>
    </recommendedName>
    <alternativeName>
        <fullName evidence="16">Constitutive NOS</fullName>
    </alternativeName>
    <alternativeName>
        <fullName evidence="22">EC-NOS</fullName>
    </alternativeName>
    <alternativeName>
        <fullName evidence="20">NOS type III</fullName>
    </alternativeName>
    <alternativeName>
        <fullName evidence="21">Nitric oxide synthase, endothelial</fullName>
    </alternativeName>
</protein>
<dbReference type="InterPro" id="IPR008254">
    <property type="entry name" value="Flavodoxin/NO_synth"/>
</dbReference>
<dbReference type="PROSITE" id="PS60001">
    <property type="entry name" value="NOS"/>
    <property type="match status" value="1"/>
</dbReference>
<evidence type="ECO:0000256" key="10">
    <source>
        <dbReference type="ARBA" id="ARBA00022723"/>
    </source>
</evidence>
<feature type="domain" description="Flavodoxin-like" evidence="25">
    <location>
        <begin position="446"/>
        <end position="577"/>
    </location>
</feature>
<dbReference type="Ensembl" id="ENSTGUT00000024822.1">
    <property type="protein sequence ID" value="ENSTGUP00000020553.1"/>
    <property type="gene ID" value="ENSTGUG00000019554.1"/>
</dbReference>
<dbReference type="InterPro" id="IPR001709">
    <property type="entry name" value="Flavoprot_Pyr_Nucl_cyt_Rdtase"/>
</dbReference>
<feature type="region of interest" description="Disordered" evidence="24">
    <location>
        <begin position="647"/>
        <end position="666"/>
    </location>
</feature>
<evidence type="ECO:0000256" key="23">
    <source>
        <dbReference type="PIRSR" id="PIRSR000333-1"/>
    </source>
</evidence>
<dbReference type="InterPro" id="IPR039261">
    <property type="entry name" value="FNR_nucleotide-bd"/>
</dbReference>
<comment type="subunit">
    <text evidence="18">Homodimer. Interacts with NOSIP and NOSTRIN. Interacts with HSP90AB1. Forms a complex with ASL, ASS1 and SLC7A1; the complex regulates cell-autonomous L-arginine synthesis and citrulline recycling while channeling extracellular L-arginine to nitric oxide synthesis pathway.</text>
</comment>
<evidence type="ECO:0000259" key="25">
    <source>
        <dbReference type="PROSITE" id="PS50902"/>
    </source>
</evidence>
<evidence type="ECO:0000256" key="16">
    <source>
        <dbReference type="ARBA" id="ARBA00029794"/>
    </source>
</evidence>
<dbReference type="InterPro" id="IPR023173">
    <property type="entry name" value="NADPH_Cyt_P450_Rdtase_alpha"/>
</dbReference>
<evidence type="ECO:0000256" key="4">
    <source>
        <dbReference type="ARBA" id="ARBA00001974"/>
    </source>
</evidence>
<dbReference type="GO" id="GO:0010181">
    <property type="term" value="F:FMN binding"/>
    <property type="evidence" value="ECO:0007669"/>
    <property type="project" value="InterPro"/>
</dbReference>
<evidence type="ECO:0000256" key="12">
    <source>
        <dbReference type="ARBA" id="ARBA00022857"/>
    </source>
</evidence>
<dbReference type="InterPro" id="IPR001433">
    <property type="entry name" value="OxRdtase_FAD/NAD-bd"/>
</dbReference>
<evidence type="ECO:0000256" key="1">
    <source>
        <dbReference type="ARBA" id="ARBA00001917"/>
    </source>
</evidence>
<dbReference type="PROSITE" id="PS50902">
    <property type="entry name" value="FLAVODOXIN_LIKE"/>
    <property type="match status" value="1"/>
</dbReference>
<evidence type="ECO:0000313" key="28">
    <source>
        <dbReference type="Proteomes" id="UP000007754"/>
    </source>
</evidence>
<dbReference type="InterPro" id="IPR044944">
    <property type="entry name" value="NOS_dom_3"/>
</dbReference>
<dbReference type="Gene3D" id="1.20.990.10">
    <property type="entry name" value="NADPH-cytochrome p450 Reductase, Chain A, domain 3"/>
    <property type="match status" value="1"/>
</dbReference>
<keyword evidence="12" id="KW-0521">NADP</keyword>
<dbReference type="Proteomes" id="UP000007754">
    <property type="component" value="Chromosome 2"/>
</dbReference>
<dbReference type="Pfam" id="PF02898">
    <property type="entry name" value="NO_synthase"/>
    <property type="match status" value="1"/>
</dbReference>
<dbReference type="GO" id="GO:0004517">
    <property type="term" value="F:nitric-oxide synthase activity"/>
    <property type="evidence" value="ECO:0007669"/>
    <property type="project" value="UniProtKB-EC"/>
</dbReference>
<dbReference type="SUPFAM" id="SSF52343">
    <property type="entry name" value="Ferredoxin reductase-like, C-terminal NADP-linked domain"/>
    <property type="match status" value="1"/>
</dbReference>
<keyword evidence="28" id="KW-1185">Reference proteome</keyword>